<dbReference type="OrthoDB" id="8004934at2759"/>
<sequence length="132" mass="15449">MAAIFLTLIKCNDLLNYRVSPKFLKPFKNASKDDITLSKLDESLAQISNVYTQALFSGTHTPELEKRMSNLELEIFDQLDALYKQERLKDYMKYEAEITNRLILYNMLKKLFGTLEYPGKFSQNPQELTIRK</sequence>
<dbReference type="Proteomes" id="UP000037069">
    <property type="component" value="Unassembled WGS sequence"/>
</dbReference>
<dbReference type="AlphaFoldDB" id="A0A0L0CMZ0"/>
<evidence type="ECO:0000313" key="2">
    <source>
        <dbReference type="Proteomes" id="UP000037069"/>
    </source>
</evidence>
<evidence type="ECO:0000313" key="1">
    <source>
        <dbReference type="EMBL" id="KNC33675.1"/>
    </source>
</evidence>
<accession>A0A0L0CMZ0</accession>
<reference evidence="1 2" key="1">
    <citation type="journal article" date="2015" name="Nat. Commun.">
        <title>Lucilia cuprina genome unlocks parasitic fly biology to underpin future interventions.</title>
        <authorList>
            <person name="Anstead C.A."/>
            <person name="Korhonen P.K."/>
            <person name="Young N.D."/>
            <person name="Hall R.S."/>
            <person name="Jex A.R."/>
            <person name="Murali S.C."/>
            <person name="Hughes D.S."/>
            <person name="Lee S.F."/>
            <person name="Perry T."/>
            <person name="Stroehlein A.J."/>
            <person name="Ansell B.R."/>
            <person name="Breugelmans B."/>
            <person name="Hofmann A."/>
            <person name="Qu J."/>
            <person name="Dugan S."/>
            <person name="Lee S.L."/>
            <person name="Chao H."/>
            <person name="Dinh H."/>
            <person name="Han Y."/>
            <person name="Doddapaneni H.V."/>
            <person name="Worley K.C."/>
            <person name="Muzny D.M."/>
            <person name="Ioannidis P."/>
            <person name="Waterhouse R.M."/>
            <person name="Zdobnov E.M."/>
            <person name="James P.J."/>
            <person name="Bagnall N.H."/>
            <person name="Kotze A.C."/>
            <person name="Gibbs R.A."/>
            <person name="Richards S."/>
            <person name="Batterham P."/>
            <person name="Gasser R.B."/>
        </authorList>
    </citation>
    <scope>NUCLEOTIDE SEQUENCE [LARGE SCALE GENOMIC DNA]</scope>
    <source>
        <strain evidence="1 2">LS</strain>
        <tissue evidence="1">Full body</tissue>
    </source>
</reference>
<name>A0A0L0CMZ0_LUCCU</name>
<dbReference type="EMBL" id="JRES01000171">
    <property type="protein sequence ID" value="KNC33675.1"/>
    <property type="molecule type" value="Genomic_DNA"/>
</dbReference>
<comment type="caution">
    <text evidence="1">The sequence shown here is derived from an EMBL/GenBank/DDBJ whole genome shotgun (WGS) entry which is preliminary data.</text>
</comment>
<keyword evidence="2" id="KW-1185">Reference proteome</keyword>
<proteinExistence type="predicted"/>
<organism evidence="1 2">
    <name type="scientific">Lucilia cuprina</name>
    <name type="common">Green bottle fly</name>
    <name type="synonym">Australian sheep blowfly</name>
    <dbReference type="NCBI Taxonomy" id="7375"/>
    <lineage>
        <taxon>Eukaryota</taxon>
        <taxon>Metazoa</taxon>
        <taxon>Ecdysozoa</taxon>
        <taxon>Arthropoda</taxon>
        <taxon>Hexapoda</taxon>
        <taxon>Insecta</taxon>
        <taxon>Pterygota</taxon>
        <taxon>Neoptera</taxon>
        <taxon>Endopterygota</taxon>
        <taxon>Diptera</taxon>
        <taxon>Brachycera</taxon>
        <taxon>Muscomorpha</taxon>
        <taxon>Oestroidea</taxon>
        <taxon>Calliphoridae</taxon>
        <taxon>Luciliinae</taxon>
        <taxon>Lucilia</taxon>
    </lineage>
</organism>
<gene>
    <name evidence="1" type="ORF">FF38_08756</name>
</gene>
<protein>
    <submittedName>
        <fullName evidence="1">Uncharacterized protein</fullName>
    </submittedName>
</protein>